<feature type="transmembrane region" description="Helical" evidence="1">
    <location>
        <begin position="414"/>
        <end position="431"/>
    </location>
</feature>
<keyword evidence="3" id="KW-1185">Reference proteome</keyword>
<evidence type="ECO:0000256" key="1">
    <source>
        <dbReference type="SAM" id="Phobius"/>
    </source>
</evidence>
<feature type="transmembrane region" description="Helical" evidence="1">
    <location>
        <begin position="97"/>
        <end position="116"/>
    </location>
</feature>
<feature type="transmembrane region" description="Helical" evidence="1">
    <location>
        <begin position="59"/>
        <end position="77"/>
    </location>
</feature>
<protein>
    <recommendedName>
        <fullName evidence="4">O-antigen polysaccharide polymerase Wzy</fullName>
    </recommendedName>
</protein>
<reference evidence="2 3" key="1">
    <citation type="journal article" date="2011" name="Stand. Genomic Sci.">
        <title>Complete genome sequence of Haliscomenobacter hydrossis type strain (O).</title>
        <authorList>
            <consortium name="US DOE Joint Genome Institute (JGI-PGF)"/>
            <person name="Daligault H."/>
            <person name="Lapidus A."/>
            <person name="Zeytun A."/>
            <person name="Nolan M."/>
            <person name="Lucas S."/>
            <person name="Del Rio T.G."/>
            <person name="Tice H."/>
            <person name="Cheng J.F."/>
            <person name="Tapia R."/>
            <person name="Han C."/>
            <person name="Goodwin L."/>
            <person name="Pitluck S."/>
            <person name="Liolios K."/>
            <person name="Pagani I."/>
            <person name="Ivanova N."/>
            <person name="Huntemann M."/>
            <person name="Mavromatis K."/>
            <person name="Mikhailova N."/>
            <person name="Pati A."/>
            <person name="Chen A."/>
            <person name="Palaniappan K."/>
            <person name="Land M."/>
            <person name="Hauser L."/>
            <person name="Brambilla E.M."/>
            <person name="Rohde M."/>
            <person name="Verbarg S."/>
            <person name="Goker M."/>
            <person name="Bristow J."/>
            <person name="Eisen J.A."/>
            <person name="Markowitz V."/>
            <person name="Hugenholtz P."/>
            <person name="Kyrpides N.C."/>
            <person name="Klenk H.P."/>
            <person name="Woyke T."/>
        </authorList>
    </citation>
    <scope>NUCLEOTIDE SEQUENCE [LARGE SCALE GENOMIC DNA]</scope>
    <source>
        <strain evidence="3">ATCC 27775 / DSM 1100 / LMG 10767 / O</strain>
    </source>
</reference>
<feature type="transmembrane region" description="Helical" evidence="1">
    <location>
        <begin position="190"/>
        <end position="209"/>
    </location>
</feature>
<dbReference type="HOGENOM" id="CLU_568329_0_0_10"/>
<dbReference type="OrthoDB" id="1402575at2"/>
<proteinExistence type="predicted"/>
<accession>F4L451</accession>
<feature type="transmembrane region" description="Helical" evidence="1">
    <location>
        <begin position="361"/>
        <end position="378"/>
    </location>
</feature>
<keyword evidence="1" id="KW-0812">Transmembrane</keyword>
<feature type="transmembrane region" description="Helical" evidence="1">
    <location>
        <begin position="36"/>
        <end position="52"/>
    </location>
</feature>
<dbReference type="RefSeq" id="WP_013765295.1">
    <property type="nucleotide sequence ID" value="NC_015510.1"/>
</dbReference>
<feature type="transmembrane region" description="Helical" evidence="1">
    <location>
        <begin position="384"/>
        <end position="407"/>
    </location>
</feature>
<name>F4L451_HALH1</name>
<feature type="transmembrane region" description="Helical" evidence="1">
    <location>
        <begin position="229"/>
        <end position="251"/>
    </location>
</feature>
<feature type="transmembrane region" description="Helical" evidence="1">
    <location>
        <begin position="443"/>
        <end position="467"/>
    </location>
</feature>
<feature type="transmembrane region" description="Helical" evidence="1">
    <location>
        <begin position="162"/>
        <end position="183"/>
    </location>
</feature>
<evidence type="ECO:0000313" key="2">
    <source>
        <dbReference type="EMBL" id="AEE50749.1"/>
    </source>
</evidence>
<dbReference type="EMBL" id="CP002691">
    <property type="protein sequence ID" value="AEE50749.1"/>
    <property type="molecule type" value="Genomic_DNA"/>
</dbReference>
<dbReference type="eggNOG" id="ENOG5032X7I">
    <property type="taxonomic scope" value="Bacteria"/>
</dbReference>
<sequence>MDLQISKPNSNTSIINTVALLVFLPCLLILSTNTLVTLYSFLVILVVFNLLWKPGHPPIIFLCLALQWVQASTRIFQANLAGLTLKEYDHSSNAEPAVLIALTSLLLLGVIIGGLLKKTSLKQDVIYNHLEKIQLNRLVLVYLVVTIIFPLLNRFASGGLAQIVGSLQTLKWALYSLLVLASIKQGRYQLVTFGIFIIELLLGFISYFSSYRDVLFVTLITYFIVHNRIVFKNLLLATVFVVLLFNVFVVWTGIKTEYRNFLNTGSSQSVNVSSQEALSQLGYLLSNYSSSQYSKDLQSSLDRLQYSQMTQYCMDYVPIGTPHTNGQLWVNAVSHVFMPRILFPDKAILDDTALARKYTGFSWYGAGAGTSISLGYVAESYVDFGYFLFFIPVVFLGMLIGTIYKFLINEPSKYIILNLGMIIPILLPFQLLEISSTKLVGGIIMNSIVFIFVIRLFIYPLIFNFIYRNDNKCAEKQSFK</sequence>
<dbReference type="AlphaFoldDB" id="F4L451"/>
<reference key="2">
    <citation type="submission" date="2011-04" db="EMBL/GenBank/DDBJ databases">
        <title>Complete sequence of chromosome of Haliscomenobacter hydrossis DSM 1100.</title>
        <authorList>
            <consortium name="US DOE Joint Genome Institute (JGI-PGF)"/>
            <person name="Lucas S."/>
            <person name="Han J."/>
            <person name="Lapidus A."/>
            <person name="Bruce D."/>
            <person name="Goodwin L."/>
            <person name="Pitluck S."/>
            <person name="Peters L."/>
            <person name="Kyrpides N."/>
            <person name="Mavromatis K."/>
            <person name="Ivanova N."/>
            <person name="Ovchinnikova G."/>
            <person name="Pagani I."/>
            <person name="Daligault H."/>
            <person name="Detter J.C."/>
            <person name="Han C."/>
            <person name="Land M."/>
            <person name="Hauser L."/>
            <person name="Markowitz V."/>
            <person name="Cheng J.-F."/>
            <person name="Hugenholtz P."/>
            <person name="Woyke T."/>
            <person name="Wu D."/>
            <person name="Verbarg S."/>
            <person name="Frueling A."/>
            <person name="Brambilla E."/>
            <person name="Klenk H.-P."/>
            <person name="Eisen J.A."/>
        </authorList>
    </citation>
    <scope>NUCLEOTIDE SEQUENCE</scope>
    <source>
        <strain>DSM 1100</strain>
    </source>
</reference>
<dbReference type="Proteomes" id="UP000008461">
    <property type="component" value="Chromosome"/>
</dbReference>
<feature type="transmembrane region" description="Helical" evidence="1">
    <location>
        <begin position="137"/>
        <end position="156"/>
    </location>
</feature>
<dbReference type="KEGG" id="hhy:Halhy_2884"/>
<gene>
    <name evidence="2" type="ordered locus">Halhy_2884</name>
</gene>
<organism evidence="2 3">
    <name type="scientific">Haliscomenobacter hydrossis (strain ATCC 27775 / DSM 1100 / LMG 10767 / O)</name>
    <dbReference type="NCBI Taxonomy" id="760192"/>
    <lineage>
        <taxon>Bacteria</taxon>
        <taxon>Pseudomonadati</taxon>
        <taxon>Bacteroidota</taxon>
        <taxon>Saprospiria</taxon>
        <taxon>Saprospirales</taxon>
        <taxon>Haliscomenobacteraceae</taxon>
        <taxon>Haliscomenobacter</taxon>
    </lineage>
</organism>
<keyword evidence="1" id="KW-1133">Transmembrane helix</keyword>
<keyword evidence="1" id="KW-0472">Membrane</keyword>
<evidence type="ECO:0008006" key="4">
    <source>
        <dbReference type="Google" id="ProtNLM"/>
    </source>
</evidence>
<evidence type="ECO:0000313" key="3">
    <source>
        <dbReference type="Proteomes" id="UP000008461"/>
    </source>
</evidence>
<feature type="transmembrane region" description="Helical" evidence="1">
    <location>
        <begin position="12"/>
        <end position="30"/>
    </location>
</feature>
<dbReference type="STRING" id="760192.Halhy_2884"/>